<dbReference type="AlphaFoldDB" id="A0A6I3L6N0"/>
<evidence type="ECO:0000313" key="3">
    <source>
        <dbReference type="Proteomes" id="UP000432464"/>
    </source>
</evidence>
<gene>
    <name evidence="2" type="ORF">GLP40_26655</name>
</gene>
<reference evidence="2 3" key="1">
    <citation type="submission" date="2019-11" db="EMBL/GenBank/DDBJ databases">
        <title>Nocardia sp. nov. CT2-14 isolated from soil.</title>
        <authorList>
            <person name="Kanchanasin P."/>
            <person name="Tanasupawat S."/>
            <person name="Yuki M."/>
            <person name="Kudo T."/>
        </authorList>
    </citation>
    <scope>NUCLEOTIDE SEQUENCE [LARGE SCALE GENOMIC DNA]</scope>
    <source>
        <strain evidence="2 3">CT2-14</strain>
    </source>
</reference>
<organism evidence="2 3">
    <name type="scientific">Nocardia aurantiaca</name>
    <dbReference type="NCBI Taxonomy" id="2675850"/>
    <lineage>
        <taxon>Bacteria</taxon>
        <taxon>Bacillati</taxon>
        <taxon>Actinomycetota</taxon>
        <taxon>Actinomycetes</taxon>
        <taxon>Mycobacteriales</taxon>
        <taxon>Nocardiaceae</taxon>
        <taxon>Nocardia</taxon>
    </lineage>
</organism>
<evidence type="ECO:0000256" key="1">
    <source>
        <dbReference type="SAM" id="MobiDB-lite"/>
    </source>
</evidence>
<protein>
    <submittedName>
        <fullName evidence="2">Uncharacterized protein</fullName>
    </submittedName>
</protein>
<evidence type="ECO:0000313" key="2">
    <source>
        <dbReference type="EMBL" id="MTE16334.1"/>
    </source>
</evidence>
<dbReference type="Proteomes" id="UP000432464">
    <property type="component" value="Unassembled WGS sequence"/>
</dbReference>
<proteinExistence type="predicted"/>
<name>A0A6I3L6N0_9NOCA</name>
<keyword evidence="3" id="KW-1185">Reference proteome</keyword>
<feature type="region of interest" description="Disordered" evidence="1">
    <location>
        <begin position="28"/>
        <end position="71"/>
    </location>
</feature>
<comment type="caution">
    <text evidence="2">The sequence shown here is derived from an EMBL/GenBank/DDBJ whole genome shotgun (WGS) entry which is preliminary data.</text>
</comment>
<sequence>MTILLVIVVGFFALLLGCAIVLAVVHPGSRPRGRDSVDDVGISYGTPHSGIPSRHGGHPDRGDHHGAGLIG</sequence>
<dbReference type="RefSeq" id="WP_154790770.1">
    <property type="nucleotide sequence ID" value="NZ_WMBB01000014.1"/>
</dbReference>
<dbReference type="EMBL" id="WMBB01000014">
    <property type="protein sequence ID" value="MTE16334.1"/>
    <property type="molecule type" value="Genomic_DNA"/>
</dbReference>
<accession>A0A6I3L6N0</accession>
<feature type="compositionally biased region" description="Basic and acidic residues" evidence="1">
    <location>
        <begin position="57"/>
        <end position="71"/>
    </location>
</feature>